<evidence type="ECO:0000256" key="1">
    <source>
        <dbReference type="SAM" id="MobiDB-lite"/>
    </source>
</evidence>
<dbReference type="Proteomes" id="UP001175353">
    <property type="component" value="Unassembled WGS sequence"/>
</dbReference>
<dbReference type="EMBL" id="JAUJLE010000031">
    <property type="protein sequence ID" value="KAK1002344.1"/>
    <property type="molecule type" value="Genomic_DNA"/>
</dbReference>
<organism evidence="2 3">
    <name type="scientific">Friedmanniomyces endolithicus</name>
    <dbReference type="NCBI Taxonomy" id="329885"/>
    <lineage>
        <taxon>Eukaryota</taxon>
        <taxon>Fungi</taxon>
        <taxon>Dikarya</taxon>
        <taxon>Ascomycota</taxon>
        <taxon>Pezizomycotina</taxon>
        <taxon>Dothideomycetes</taxon>
        <taxon>Dothideomycetidae</taxon>
        <taxon>Mycosphaerellales</taxon>
        <taxon>Teratosphaeriaceae</taxon>
        <taxon>Friedmanniomyces</taxon>
    </lineage>
</organism>
<accession>A0AAN6KV47</accession>
<evidence type="ECO:0000313" key="2">
    <source>
        <dbReference type="EMBL" id="KAK1002344.1"/>
    </source>
</evidence>
<evidence type="ECO:0000313" key="3">
    <source>
        <dbReference type="Proteomes" id="UP001175353"/>
    </source>
</evidence>
<sequence length="307" mass="34152">MKLRAQEAALKDLYRTLIQAIKHMLSLLHTQHRYYTSELALTHKNLGQLYRKLAKIELHPMYSEGKGLGRKDKKKLKWTKTVTEQSVHKMEAQQVSLEQYLRQCDELIAAYEPSVYHLPATPWTAHLPPSPWGGSAYSPYSPVASSPWHSVERQPPQYWDLSMLRERRRQSSPNASSADSGFYGPGLAYDTRSALAIGEELVPVPDHVFAHEMIAATSAMGDASFARSGKSSVSEGKDEVPDLLSSVSNTAAELDAIAEGIADMACLLRRRRHSENAMGLDESRPRTRHRRGESMGAVPGARDGSDV</sequence>
<feature type="region of interest" description="Disordered" evidence="1">
    <location>
        <begin position="273"/>
        <end position="307"/>
    </location>
</feature>
<reference evidence="2" key="1">
    <citation type="submission" date="2023-06" db="EMBL/GenBank/DDBJ databases">
        <title>Black Yeasts Isolated from many extreme environments.</title>
        <authorList>
            <person name="Coleine C."/>
            <person name="Stajich J.E."/>
            <person name="Selbmann L."/>
        </authorList>
    </citation>
    <scope>NUCLEOTIDE SEQUENCE</scope>
    <source>
        <strain evidence="2">CCFEE 5200</strain>
    </source>
</reference>
<proteinExistence type="predicted"/>
<gene>
    <name evidence="2" type="ORF">LTR91_005028</name>
</gene>
<keyword evidence="3" id="KW-1185">Reference proteome</keyword>
<name>A0AAN6KV47_9PEZI</name>
<comment type="caution">
    <text evidence="2">The sequence shown here is derived from an EMBL/GenBank/DDBJ whole genome shotgun (WGS) entry which is preliminary data.</text>
</comment>
<dbReference type="AlphaFoldDB" id="A0AAN6KV47"/>
<protein>
    <submittedName>
        <fullName evidence="2">Uncharacterized protein</fullName>
    </submittedName>
</protein>